<dbReference type="Proteomes" id="UP000070133">
    <property type="component" value="Unassembled WGS sequence"/>
</dbReference>
<evidence type="ECO:0000313" key="3">
    <source>
        <dbReference type="Proteomes" id="UP000070133"/>
    </source>
</evidence>
<comment type="caution">
    <text evidence="2">The sequence shown here is derived from an EMBL/GenBank/DDBJ whole genome shotgun (WGS) entry which is preliminary data.</text>
</comment>
<proteinExistence type="predicted"/>
<keyword evidence="3" id="KW-1185">Reference proteome</keyword>
<reference evidence="2 3" key="1">
    <citation type="submission" date="2015-07" db="EMBL/GenBank/DDBJ databases">
        <title>Comparative genomics of the Sigatoka disease complex on banana suggests a link between parallel evolutionary changes in Pseudocercospora fijiensis and Pseudocercospora eumusae and increased virulence on the banana host.</title>
        <authorList>
            <person name="Chang T.-C."/>
            <person name="Salvucci A."/>
            <person name="Crous P.W."/>
            <person name="Stergiopoulos I."/>
        </authorList>
    </citation>
    <scope>NUCLEOTIDE SEQUENCE [LARGE SCALE GENOMIC DNA]</scope>
    <source>
        <strain evidence="2 3">CBS 114824</strain>
    </source>
</reference>
<gene>
    <name evidence="2" type="ORF">AC578_4696</name>
</gene>
<feature type="region of interest" description="Disordered" evidence="1">
    <location>
        <begin position="1"/>
        <end position="36"/>
    </location>
</feature>
<dbReference type="OrthoDB" id="10381060at2759"/>
<feature type="compositionally biased region" description="Basic and acidic residues" evidence="1">
    <location>
        <begin position="1"/>
        <end position="13"/>
    </location>
</feature>
<organism evidence="2 3">
    <name type="scientific">Pseudocercospora eumusae</name>
    <dbReference type="NCBI Taxonomy" id="321146"/>
    <lineage>
        <taxon>Eukaryota</taxon>
        <taxon>Fungi</taxon>
        <taxon>Dikarya</taxon>
        <taxon>Ascomycota</taxon>
        <taxon>Pezizomycotina</taxon>
        <taxon>Dothideomycetes</taxon>
        <taxon>Dothideomycetidae</taxon>
        <taxon>Mycosphaerellales</taxon>
        <taxon>Mycosphaerellaceae</taxon>
        <taxon>Pseudocercospora</taxon>
    </lineage>
</organism>
<protein>
    <submittedName>
        <fullName evidence="2">Uncharacterized protein</fullName>
    </submittedName>
</protein>
<evidence type="ECO:0000313" key="2">
    <source>
        <dbReference type="EMBL" id="KXS98365.1"/>
    </source>
</evidence>
<name>A0A139H7A9_9PEZI</name>
<sequence length="615" mass="70847">MSDKRVEEYNLDMKKRKIGEKATTGQEQSRRYDEEQQRMLYEERAHRDAEDRWDSFSQKQLNALMQRIFPVIYASLTQEDATPSSVAAELDEAIPRDTRQPTDAIQPIPIAIKNIMTRIDSQTMSIAELRSDLDAILKQYDADTDVVRQSSDIKSLALSTGLRIAKHQLAPLECAIQTLHINMQKYHNISLRPSKLSDSELDIDDLREHANSPAYQFWKRTGELLAVLRDPIQYSKLDKANGFLYATLAEESTDNEAYQSVKHNAEQHQQDINTQFAPEVALTTIGHFTRLADMEAYGELSAEQCRKVLVFVSRNTNAYEDVDSAASGNYRAGDHRSFHRYSTNWLWQLEQPLKRIVAWIIRHTGGIEWWLLSTPIARRRVFLYFIYQCPLMACMQVYNVFEHCIGFRPIWGMGKDVPMIQYWRDLCVDMMIQDCETTWIYEILPRSHGPTGQHYNDHPALSLKSGLRVVTRSRYFQTRYEIGSAITWKDVPISMPQSIPEVLARATVGVSIDQSLVQPRENHPFDRHSPLYSQLSSSLQFLPEAHPDIPQCREASEAMGCQIHAIRKQFNLGMPRRTIGMERGYREKARLRHHCNKSSPSVEDMLLPLLAFPGP</sequence>
<accession>A0A139H7A9</accession>
<evidence type="ECO:0000256" key="1">
    <source>
        <dbReference type="SAM" id="MobiDB-lite"/>
    </source>
</evidence>
<dbReference type="EMBL" id="LFZN01000115">
    <property type="protein sequence ID" value="KXS98365.1"/>
    <property type="molecule type" value="Genomic_DNA"/>
</dbReference>
<dbReference type="AlphaFoldDB" id="A0A139H7A9"/>